<sequence length="406" mass="42166">MTMVILSTLLTMVVAAAAAPSTLFVSHYDGHIYTLTLSSNNSLTQTGALTACGSMPSWLTYSSATNTLYCVDESGTTGSSNGTLSAFTPENDGLKQLVKTNTLPGGVASVVYTADAGDFLAIAHYEGSAVSVFPLPLTSTSTASQSFEYTLTNPPTDPSRQDAPHPHEVFLDPTGAFILAPDLGMDVIHIYAIDKASGRLTECDQFAVKGGNGPRHGAWWTSNSTISGRGRGRGHGSGSGSKGDTVLYIANELANTVSIYTATYSDTCLALADAGEVTPYPGPVPSSGNIAEVRVVQGRDVYVSVRNDQAFAPADSMAFLQIPNGEDGTGVQYVNLTSSYGKTPRTFVVSKDGGLVAIGDQASAEVAVVRRDAATGELGELIAKVRVGQQGTPGQSDGLSSVVWAE</sequence>
<protein>
    <submittedName>
        <fullName evidence="4">Lactonase, 7-bladed beta-propeller-domain-containing protein</fullName>
    </submittedName>
</protein>
<dbReference type="Proteomes" id="UP001201262">
    <property type="component" value="Unassembled WGS sequence"/>
</dbReference>
<dbReference type="InterPro" id="IPR019405">
    <property type="entry name" value="Lactonase_7-beta_prop"/>
</dbReference>
<dbReference type="PANTHER" id="PTHR30344">
    <property type="entry name" value="6-PHOSPHOGLUCONOLACTONASE-RELATED"/>
    <property type="match status" value="1"/>
</dbReference>
<feature type="signal peptide" evidence="3">
    <location>
        <begin position="1"/>
        <end position="18"/>
    </location>
</feature>
<accession>A0AAD4L2N6</accession>
<comment type="similarity">
    <text evidence="1">Belongs to the cycloisomerase 2 family.</text>
</comment>
<evidence type="ECO:0000256" key="2">
    <source>
        <dbReference type="SAM" id="MobiDB-lite"/>
    </source>
</evidence>
<dbReference type="GO" id="GO:0017057">
    <property type="term" value="F:6-phosphogluconolactonase activity"/>
    <property type="evidence" value="ECO:0007669"/>
    <property type="project" value="TreeGrafter"/>
</dbReference>
<keyword evidence="5" id="KW-1185">Reference proteome</keyword>
<evidence type="ECO:0000313" key="4">
    <source>
        <dbReference type="EMBL" id="KAH8704812.1"/>
    </source>
</evidence>
<reference evidence="4" key="1">
    <citation type="submission" date="2021-12" db="EMBL/GenBank/DDBJ databases">
        <title>Convergent genome expansion in fungi linked to evolution of root-endophyte symbiosis.</title>
        <authorList>
            <consortium name="DOE Joint Genome Institute"/>
            <person name="Ke Y.-H."/>
            <person name="Bonito G."/>
            <person name="Liao H.-L."/>
            <person name="Looney B."/>
            <person name="Rojas-Flechas A."/>
            <person name="Nash J."/>
            <person name="Hameed K."/>
            <person name="Schadt C."/>
            <person name="Martin F."/>
            <person name="Crous P.W."/>
            <person name="Miettinen O."/>
            <person name="Magnuson J.K."/>
            <person name="Labbe J."/>
            <person name="Jacobson D."/>
            <person name="Doktycz M.J."/>
            <person name="Veneault-Fourrey C."/>
            <person name="Kuo A."/>
            <person name="Mondo S."/>
            <person name="Calhoun S."/>
            <person name="Riley R."/>
            <person name="Ohm R."/>
            <person name="LaButti K."/>
            <person name="Andreopoulos B."/>
            <person name="Pangilinan J."/>
            <person name="Nolan M."/>
            <person name="Tritt A."/>
            <person name="Clum A."/>
            <person name="Lipzen A."/>
            <person name="Daum C."/>
            <person name="Barry K."/>
            <person name="Grigoriev I.V."/>
            <person name="Vilgalys R."/>
        </authorList>
    </citation>
    <scope>NUCLEOTIDE SEQUENCE</scope>
    <source>
        <strain evidence="4">PMI_201</strain>
    </source>
</reference>
<dbReference type="EMBL" id="JAJTJA010000001">
    <property type="protein sequence ID" value="KAH8704812.1"/>
    <property type="molecule type" value="Genomic_DNA"/>
</dbReference>
<evidence type="ECO:0000256" key="1">
    <source>
        <dbReference type="ARBA" id="ARBA00005564"/>
    </source>
</evidence>
<evidence type="ECO:0000313" key="5">
    <source>
        <dbReference type="Proteomes" id="UP001201262"/>
    </source>
</evidence>
<comment type="caution">
    <text evidence="4">The sequence shown here is derived from an EMBL/GenBank/DDBJ whole genome shotgun (WGS) entry which is preliminary data.</text>
</comment>
<feature type="region of interest" description="Disordered" evidence="2">
    <location>
        <begin position="218"/>
        <end position="241"/>
    </location>
</feature>
<dbReference type="Gene3D" id="2.130.10.10">
    <property type="entry name" value="YVTN repeat-like/Quinoprotein amine dehydrogenase"/>
    <property type="match status" value="1"/>
</dbReference>
<evidence type="ECO:0000256" key="3">
    <source>
        <dbReference type="SAM" id="SignalP"/>
    </source>
</evidence>
<organism evidence="4 5">
    <name type="scientific">Talaromyces proteolyticus</name>
    <dbReference type="NCBI Taxonomy" id="1131652"/>
    <lineage>
        <taxon>Eukaryota</taxon>
        <taxon>Fungi</taxon>
        <taxon>Dikarya</taxon>
        <taxon>Ascomycota</taxon>
        <taxon>Pezizomycotina</taxon>
        <taxon>Eurotiomycetes</taxon>
        <taxon>Eurotiomycetidae</taxon>
        <taxon>Eurotiales</taxon>
        <taxon>Trichocomaceae</taxon>
        <taxon>Talaromyces</taxon>
        <taxon>Talaromyces sect. Bacilispori</taxon>
    </lineage>
</organism>
<dbReference type="AlphaFoldDB" id="A0AAD4L2N6"/>
<feature type="chain" id="PRO_5042010958" evidence="3">
    <location>
        <begin position="19"/>
        <end position="406"/>
    </location>
</feature>
<dbReference type="InterPro" id="IPR015943">
    <property type="entry name" value="WD40/YVTN_repeat-like_dom_sf"/>
</dbReference>
<gene>
    <name evidence="4" type="ORF">BGW36DRAFT_366207</name>
</gene>
<proteinExistence type="inferred from homology"/>
<dbReference type="RefSeq" id="XP_046077433.1">
    <property type="nucleotide sequence ID" value="XM_046214722.1"/>
</dbReference>
<dbReference type="PANTHER" id="PTHR30344:SF1">
    <property type="entry name" value="6-PHOSPHOGLUCONOLACTONASE"/>
    <property type="match status" value="1"/>
</dbReference>
<name>A0AAD4L2N6_9EURO</name>
<dbReference type="InterPro" id="IPR011048">
    <property type="entry name" value="Haem_d1_sf"/>
</dbReference>
<dbReference type="Pfam" id="PF10282">
    <property type="entry name" value="Lactonase"/>
    <property type="match status" value="1"/>
</dbReference>
<dbReference type="SUPFAM" id="SSF51004">
    <property type="entry name" value="C-terminal (heme d1) domain of cytochrome cd1-nitrite reductase"/>
    <property type="match status" value="1"/>
</dbReference>
<keyword evidence="3" id="KW-0732">Signal</keyword>
<dbReference type="GeneID" id="70245009"/>
<dbReference type="InterPro" id="IPR050282">
    <property type="entry name" value="Cycloisomerase_2"/>
</dbReference>